<dbReference type="Proteomes" id="UP001149165">
    <property type="component" value="Unassembled WGS sequence"/>
</dbReference>
<dbReference type="InterPro" id="IPR036881">
    <property type="entry name" value="Glyco_hydro_3_C_sf"/>
</dbReference>
<comment type="pathway">
    <text evidence="2">Glycan metabolism; cellulose degradation.</text>
</comment>
<evidence type="ECO:0000256" key="7">
    <source>
        <dbReference type="ARBA" id="ARBA00023001"/>
    </source>
</evidence>
<dbReference type="AlphaFoldDB" id="A0A9W9ETI8"/>
<protein>
    <recommendedName>
        <fullName evidence="4">beta-glucosidase</fullName>
        <ecNumber evidence="4">3.2.1.21</ecNumber>
    </recommendedName>
</protein>
<dbReference type="SMART" id="SM01217">
    <property type="entry name" value="Fn3_like"/>
    <property type="match status" value="1"/>
</dbReference>
<dbReference type="OrthoDB" id="2123594at2759"/>
<dbReference type="PANTHER" id="PTHR30620">
    <property type="entry name" value="PERIPLASMIC BETA-GLUCOSIDASE-RELATED"/>
    <property type="match status" value="1"/>
</dbReference>
<keyword evidence="15" id="KW-1185">Reference proteome</keyword>
<accession>A0A9W9ETI8</accession>
<evidence type="ECO:0000256" key="10">
    <source>
        <dbReference type="ARBA" id="ARBA00023295"/>
    </source>
</evidence>
<evidence type="ECO:0000313" key="14">
    <source>
        <dbReference type="EMBL" id="KAJ5087747.1"/>
    </source>
</evidence>
<reference evidence="14" key="1">
    <citation type="submission" date="2022-11" db="EMBL/GenBank/DDBJ databases">
        <authorList>
            <person name="Petersen C."/>
        </authorList>
    </citation>
    <scope>NUCLEOTIDE SEQUENCE</scope>
    <source>
        <strain evidence="14">IBT 30069</strain>
    </source>
</reference>
<dbReference type="InterPro" id="IPR051915">
    <property type="entry name" value="Cellulose_Degrad_GH3"/>
</dbReference>
<evidence type="ECO:0000256" key="4">
    <source>
        <dbReference type="ARBA" id="ARBA00012744"/>
    </source>
</evidence>
<evidence type="ECO:0000259" key="13">
    <source>
        <dbReference type="SMART" id="SM01217"/>
    </source>
</evidence>
<dbReference type="InterPro" id="IPR036962">
    <property type="entry name" value="Glyco_hydro_3_N_sf"/>
</dbReference>
<evidence type="ECO:0000256" key="6">
    <source>
        <dbReference type="ARBA" id="ARBA00022801"/>
    </source>
</evidence>
<dbReference type="FunFam" id="3.20.20.300:FF:000007">
    <property type="entry name" value="Lysosomal beta glucosidase"/>
    <property type="match status" value="1"/>
</dbReference>
<dbReference type="Pfam" id="PF14310">
    <property type="entry name" value="Fn3-like"/>
    <property type="match status" value="1"/>
</dbReference>
<dbReference type="Gene3D" id="2.60.40.10">
    <property type="entry name" value="Immunoglobulins"/>
    <property type="match status" value="1"/>
</dbReference>
<feature type="chain" id="PRO_5040849670" description="beta-glucosidase" evidence="12">
    <location>
        <begin position="26"/>
        <end position="783"/>
    </location>
</feature>
<gene>
    <name evidence="14" type="ORF">N7456_011363</name>
</gene>
<dbReference type="EC" id="3.2.1.21" evidence="4"/>
<dbReference type="Pfam" id="PF01915">
    <property type="entry name" value="Glyco_hydro_3_C"/>
    <property type="match status" value="1"/>
</dbReference>
<dbReference type="SUPFAM" id="SSF51445">
    <property type="entry name" value="(Trans)glycosidases"/>
    <property type="match status" value="1"/>
</dbReference>
<evidence type="ECO:0000256" key="9">
    <source>
        <dbReference type="ARBA" id="ARBA00023277"/>
    </source>
</evidence>
<dbReference type="FunFam" id="3.40.50.1700:FF:000009">
    <property type="entry name" value="Periplasmic beta-glucosidase"/>
    <property type="match status" value="1"/>
</dbReference>
<comment type="caution">
    <text evidence="14">The sequence shown here is derived from an EMBL/GenBank/DDBJ whole genome shotgun (WGS) entry which is preliminary data.</text>
</comment>
<feature type="signal peptide" evidence="12">
    <location>
        <begin position="1"/>
        <end position="25"/>
    </location>
</feature>
<sequence>MIVKGFSESLLLLQLLGTFVSGAIGSSTPLYKDASAPVEKRVKDLLGRMTIEDKMSQLMQGDITNWMDSTTGAFNYSGLVANMEMKAGMFYVGYAIPWDWLADNIKRGQDYLLHNTTLGIPAIVQTEGLHGFLIGNATIFNSPIGIGSSWNPSLVQKMGEVIGKEARALGATQLFAPEADLARELRYGRVEETFSEDPFLAGEMSYSYVKGIQSKNVSAMVKHFAAYSMPEQGINTGPVRGGERELRTTWLPSYKRAIVDGGVWSIMTAYSCYDGVPMVANYQTLTQILREEWGYEGFVMTDAGGSDRLCSYFKMCESDPIDMASVTEQLLDAGLDVEMGGGSFNFQKIPAMVDSGRLDIDLVNTAVSRLLRVKFEMGLFENPYPAAPESQWTSLINTPEHKQLARDLDKESIVLLENHNQTLPLKKSGTIAVIGPMASGVMNYGDYVVYKSEYRGVTPLDGIKAAVGNKATVNYAQGCEQWSNDQSGFDEAVEVAKKSDVAVVVVGTWSRDQGELWTGLNATTGEHVDEDNLDLVGAQGPLIKAIAATGVPTIVVLSSGKPITDVWISNSTSALVQQFYPSEEGGNALADVLFGDYNPSGKLSVSFPRFVGDLPVYYDYLNSAREITDSGYIENNGTIVFGHQYVIGNPTPWYPFGYGKSYSTFEYGKVTVDRSTVKATDSTVTVSVDVTNTDKTREATEVVQVYISDDIATVVVPNMQLKGFDKVVIPAGKTTKVKIPIKIEDIGLWNSRMKYVVEPGQFTVLVGSSSEDIRGNTTFTVKA</sequence>
<dbReference type="InterPro" id="IPR001764">
    <property type="entry name" value="Glyco_hydro_3_N"/>
</dbReference>
<keyword evidence="11" id="KW-0624">Polysaccharide degradation</keyword>
<keyword evidence="5 12" id="KW-0732">Signal</keyword>
<dbReference type="PRINTS" id="PR00133">
    <property type="entry name" value="GLHYDRLASE3"/>
</dbReference>
<dbReference type="InterPro" id="IPR026891">
    <property type="entry name" value="Fn3-like"/>
</dbReference>
<dbReference type="InterPro" id="IPR017853">
    <property type="entry name" value="GH"/>
</dbReference>
<dbReference type="GO" id="GO:0008422">
    <property type="term" value="F:beta-glucosidase activity"/>
    <property type="evidence" value="ECO:0007669"/>
    <property type="project" value="UniProtKB-EC"/>
</dbReference>
<dbReference type="InterPro" id="IPR013783">
    <property type="entry name" value="Ig-like_fold"/>
</dbReference>
<comment type="similarity">
    <text evidence="3">Belongs to the glycosyl hydrolase 3 family.</text>
</comment>
<evidence type="ECO:0000256" key="12">
    <source>
        <dbReference type="SAM" id="SignalP"/>
    </source>
</evidence>
<dbReference type="GO" id="GO:0030245">
    <property type="term" value="P:cellulose catabolic process"/>
    <property type="evidence" value="ECO:0007669"/>
    <property type="project" value="UniProtKB-KW"/>
</dbReference>
<dbReference type="Pfam" id="PF00933">
    <property type="entry name" value="Glyco_hydro_3"/>
    <property type="match status" value="1"/>
</dbReference>
<proteinExistence type="inferred from homology"/>
<keyword evidence="9" id="KW-0119">Carbohydrate metabolism</keyword>
<dbReference type="Gene3D" id="3.20.20.300">
    <property type="entry name" value="Glycoside hydrolase, family 3, N-terminal domain"/>
    <property type="match status" value="1"/>
</dbReference>
<dbReference type="EMBL" id="JAPQKH010000007">
    <property type="protein sequence ID" value="KAJ5087747.1"/>
    <property type="molecule type" value="Genomic_DNA"/>
</dbReference>
<evidence type="ECO:0000313" key="15">
    <source>
        <dbReference type="Proteomes" id="UP001149165"/>
    </source>
</evidence>
<keyword evidence="8" id="KW-0325">Glycoprotein</keyword>
<keyword evidence="7" id="KW-0136">Cellulose degradation</keyword>
<evidence type="ECO:0000256" key="3">
    <source>
        <dbReference type="ARBA" id="ARBA00005336"/>
    </source>
</evidence>
<comment type="catalytic activity">
    <reaction evidence="1">
        <text>Hydrolysis of terminal, non-reducing beta-D-glucosyl residues with release of beta-D-glucose.</text>
        <dbReference type="EC" id="3.2.1.21"/>
    </reaction>
</comment>
<evidence type="ECO:0000256" key="11">
    <source>
        <dbReference type="ARBA" id="ARBA00023326"/>
    </source>
</evidence>
<keyword evidence="10" id="KW-0326">Glycosidase</keyword>
<dbReference type="FunFam" id="2.60.40.10:FF:000495">
    <property type="entry name" value="Periplasmic beta-glucosidase"/>
    <property type="match status" value="1"/>
</dbReference>
<evidence type="ECO:0000256" key="1">
    <source>
        <dbReference type="ARBA" id="ARBA00000448"/>
    </source>
</evidence>
<keyword evidence="6" id="KW-0378">Hydrolase</keyword>
<dbReference type="SUPFAM" id="SSF52279">
    <property type="entry name" value="Beta-D-glucan exohydrolase, C-terminal domain"/>
    <property type="match status" value="1"/>
</dbReference>
<reference evidence="14" key="2">
    <citation type="journal article" date="2023" name="IMA Fungus">
        <title>Comparative genomic study of the Penicillium genus elucidates a diverse pangenome and 15 lateral gene transfer events.</title>
        <authorList>
            <person name="Petersen C."/>
            <person name="Sorensen T."/>
            <person name="Nielsen M.R."/>
            <person name="Sondergaard T.E."/>
            <person name="Sorensen J.L."/>
            <person name="Fitzpatrick D.A."/>
            <person name="Frisvad J.C."/>
            <person name="Nielsen K.L."/>
        </authorList>
    </citation>
    <scope>NUCLEOTIDE SEQUENCE</scope>
    <source>
        <strain evidence="14">IBT 30069</strain>
    </source>
</reference>
<evidence type="ECO:0000256" key="2">
    <source>
        <dbReference type="ARBA" id="ARBA00004987"/>
    </source>
</evidence>
<evidence type="ECO:0000256" key="8">
    <source>
        <dbReference type="ARBA" id="ARBA00023180"/>
    </source>
</evidence>
<dbReference type="Gene3D" id="3.40.50.1700">
    <property type="entry name" value="Glycoside hydrolase family 3 C-terminal domain"/>
    <property type="match status" value="1"/>
</dbReference>
<organism evidence="14 15">
    <name type="scientific">Penicillium angulare</name>
    <dbReference type="NCBI Taxonomy" id="116970"/>
    <lineage>
        <taxon>Eukaryota</taxon>
        <taxon>Fungi</taxon>
        <taxon>Dikarya</taxon>
        <taxon>Ascomycota</taxon>
        <taxon>Pezizomycotina</taxon>
        <taxon>Eurotiomycetes</taxon>
        <taxon>Eurotiomycetidae</taxon>
        <taxon>Eurotiales</taxon>
        <taxon>Aspergillaceae</taxon>
        <taxon>Penicillium</taxon>
    </lineage>
</organism>
<name>A0A9W9ETI8_9EURO</name>
<feature type="domain" description="Fibronectin type III-like" evidence="13">
    <location>
        <begin position="701"/>
        <end position="770"/>
    </location>
</feature>
<dbReference type="PANTHER" id="PTHR30620:SF117">
    <property type="entry name" value="BETA-1,4-XYLOSIDASE (EUROFUNG)"/>
    <property type="match status" value="1"/>
</dbReference>
<evidence type="ECO:0000256" key="5">
    <source>
        <dbReference type="ARBA" id="ARBA00022729"/>
    </source>
</evidence>
<dbReference type="InterPro" id="IPR002772">
    <property type="entry name" value="Glyco_hydro_3_C"/>
</dbReference>